<accession>A0A4R5DWU1</accession>
<dbReference type="Proteomes" id="UP000294850">
    <property type="component" value="Unassembled WGS sequence"/>
</dbReference>
<dbReference type="RefSeq" id="WP_131956868.1">
    <property type="nucleotide sequence ID" value="NZ_SMFL01000002.1"/>
</dbReference>
<evidence type="ECO:0000313" key="2">
    <source>
        <dbReference type="Proteomes" id="UP000294850"/>
    </source>
</evidence>
<sequence length="140" mass="15995">MKEKYETMLTALSAAVANLDHVFTATEVSTTINLSVNPERNINILNQTMALRDCILRLRELFWLLGAPALNLDVPKKINLKNAYEVLLKNNFAHIKQLELWGYGIIKTYFFTPYITEIKITELLDEISGLSDLLSEDYTV</sequence>
<evidence type="ECO:0000313" key="1">
    <source>
        <dbReference type="EMBL" id="TDE17104.1"/>
    </source>
</evidence>
<keyword evidence="2" id="KW-1185">Reference proteome</keyword>
<reference evidence="1 2" key="1">
    <citation type="submission" date="2019-03" db="EMBL/GenBank/DDBJ databases">
        <title>Dyadobacter AR-3-6 sp. nov., isolated from arctic soil.</title>
        <authorList>
            <person name="Chaudhary D.K."/>
        </authorList>
    </citation>
    <scope>NUCLEOTIDE SEQUENCE [LARGE SCALE GENOMIC DNA]</scope>
    <source>
        <strain evidence="1 2">AR-3-6</strain>
    </source>
</reference>
<protein>
    <submittedName>
        <fullName evidence="1">Uncharacterized protein</fullName>
    </submittedName>
</protein>
<dbReference type="EMBL" id="SMFL01000002">
    <property type="protein sequence ID" value="TDE17104.1"/>
    <property type="molecule type" value="Genomic_DNA"/>
</dbReference>
<dbReference type="AlphaFoldDB" id="A0A4R5DWU1"/>
<organism evidence="1 2">
    <name type="scientific">Dyadobacter psychrotolerans</name>
    <dbReference type="NCBI Taxonomy" id="2541721"/>
    <lineage>
        <taxon>Bacteria</taxon>
        <taxon>Pseudomonadati</taxon>
        <taxon>Bacteroidota</taxon>
        <taxon>Cytophagia</taxon>
        <taxon>Cytophagales</taxon>
        <taxon>Spirosomataceae</taxon>
        <taxon>Dyadobacter</taxon>
    </lineage>
</organism>
<gene>
    <name evidence="1" type="ORF">E0F88_04165</name>
</gene>
<name>A0A4R5DWU1_9BACT</name>
<comment type="caution">
    <text evidence="1">The sequence shown here is derived from an EMBL/GenBank/DDBJ whole genome shotgun (WGS) entry which is preliminary data.</text>
</comment>
<proteinExistence type="predicted"/>